<feature type="transmembrane region" description="Helical" evidence="13">
    <location>
        <begin position="115"/>
        <end position="135"/>
    </location>
</feature>
<dbReference type="RefSeq" id="WP_090274951.1">
    <property type="nucleotide sequence ID" value="NZ_LT629748.1"/>
</dbReference>
<dbReference type="GO" id="GO:0005886">
    <property type="term" value="C:plasma membrane"/>
    <property type="evidence" value="ECO:0007669"/>
    <property type="project" value="UniProtKB-SubCell"/>
</dbReference>
<dbReference type="GO" id="GO:0022904">
    <property type="term" value="P:respiratory electron transport chain"/>
    <property type="evidence" value="ECO:0007669"/>
    <property type="project" value="InterPro"/>
</dbReference>
<dbReference type="STRING" id="797277.SAMN05216198_3183"/>
<name>A0A1H1W9B5_9GAMM</name>
<keyword evidence="16" id="KW-1185">Reference proteome</keyword>
<proteinExistence type="inferred from homology"/>
<evidence type="ECO:0000259" key="14">
    <source>
        <dbReference type="Pfam" id="PF01292"/>
    </source>
</evidence>
<dbReference type="Pfam" id="PF01292">
    <property type="entry name" value="Ni_hydr_CYTB"/>
    <property type="match status" value="1"/>
</dbReference>
<evidence type="ECO:0000256" key="7">
    <source>
        <dbReference type="ARBA" id="ARBA00022692"/>
    </source>
</evidence>
<keyword evidence="4" id="KW-0813">Transport</keyword>
<dbReference type="FunFam" id="1.20.950.20:FF:000002">
    <property type="entry name" value="Formate dehydrogenase cytochrome b556 subunit"/>
    <property type="match status" value="1"/>
</dbReference>
<feature type="transmembrane region" description="Helical" evidence="13">
    <location>
        <begin position="12"/>
        <end position="35"/>
    </location>
</feature>
<dbReference type="AlphaFoldDB" id="A0A1H1W9B5"/>
<keyword evidence="10 13" id="KW-1133">Transmembrane helix</keyword>
<evidence type="ECO:0000256" key="6">
    <source>
        <dbReference type="ARBA" id="ARBA00022617"/>
    </source>
</evidence>
<keyword evidence="7 13" id="KW-0812">Transmembrane</keyword>
<evidence type="ECO:0000256" key="11">
    <source>
        <dbReference type="ARBA" id="ARBA00023004"/>
    </source>
</evidence>
<dbReference type="OrthoDB" id="9790598at2"/>
<dbReference type="PANTHER" id="PTHR30074">
    <property type="entry name" value="FORMATE DEHYDROGENASE, NITRATE-INDUCIBLE, CYTOCHROME B556 FDN SUBUNIT"/>
    <property type="match status" value="1"/>
</dbReference>
<dbReference type="GO" id="GO:0009055">
    <property type="term" value="F:electron transfer activity"/>
    <property type="evidence" value="ECO:0007669"/>
    <property type="project" value="InterPro"/>
</dbReference>
<evidence type="ECO:0000256" key="9">
    <source>
        <dbReference type="ARBA" id="ARBA00022982"/>
    </source>
</evidence>
<evidence type="ECO:0000256" key="1">
    <source>
        <dbReference type="ARBA" id="ARBA00001971"/>
    </source>
</evidence>
<dbReference type="GO" id="GO:0046872">
    <property type="term" value="F:metal ion binding"/>
    <property type="evidence" value="ECO:0007669"/>
    <property type="project" value="UniProtKB-KW"/>
</dbReference>
<evidence type="ECO:0000256" key="13">
    <source>
        <dbReference type="SAM" id="Phobius"/>
    </source>
</evidence>
<keyword evidence="5" id="KW-1003">Cell membrane</keyword>
<evidence type="ECO:0000256" key="4">
    <source>
        <dbReference type="ARBA" id="ARBA00022448"/>
    </source>
</evidence>
<evidence type="ECO:0000256" key="8">
    <source>
        <dbReference type="ARBA" id="ARBA00022723"/>
    </source>
</evidence>
<dbReference type="GO" id="GO:0009326">
    <property type="term" value="C:formate dehydrogenase complex"/>
    <property type="evidence" value="ECO:0007669"/>
    <property type="project" value="InterPro"/>
</dbReference>
<keyword evidence="8" id="KW-0479">Metal-binding</keyword>
<reference evidence="16" key="1">
    <citation type="submission" date="2016-10" db="EMBL/GenBank/DDBJ databases">
        <authorList>
            <person name="Varghese N."/>
            <person name="Submissions S."/>
        </authorList>
    </citation>
    <scope>NUCLEOTIDE SEQUENCE [LARGE SCALE GENOMIC DNA]</scope>
    <source>
        <strain evidence="16">2SM5</strain>
    </source>
</reference>
<evidence type="ECO:0000313" key="15">
    <source>
        <dbReference type="EMBL" id="SDS93230.1"/>
    </source>
</evidence>
<evidence type="ECO:0000256" key="5">
    <source>
        <dbReference type="ARBA" id="ARBA00022475"/>
    </source>
</evidence>
<dbReference type="PANTHER" id="PTHR30074:SF5">
    <property type="entry name" value="FORMATE DEHYDROGENASE, NITRATE-INDUCIBLE, CYTOCHROME B556(FDN) SUBUNIT"/>
    <property type="match status" value="1"/>
</dbReference>
<accession>A0A1H1W9B5</accession>
<organism evidence="15 16">
    <name type="scientific">Halopseudomonas litoralis</name>
    <dbReference type="NCBI Taxonomy" id="797277"/>
    <lineage>
        <taxon>Bacteria</taxon>
        <taxon>Pseudomonadati</taxon>
        <taxon>Pseudomonadota</taxon>
        <taxon>Gammaproteobacteria</taxon>
        <taxon>Pseudomonadales</taxon>
        <taxon>Pseudomonadaceae</taxon>
        <taxon>Halopseudomonas</taxon>
    </lineage>
</organism>
<feature type="transmembrane region" description="Helical" evidence="13">
    <location>
        <begin position="147"/>
        <end position="174"/>
    </location>
</feature>
<keyword evidence="9" id="KW-0249">Electron transport</keyword>
<dbReference type="Gene3D" id="1.20.950.20">
    <property type="entry name" value="Transmembrane di-heme cytochromes, Chain C"/>
    <property type="match status" value="1"/>
</dbReference>
<comment type="subcellular location">
    <subcellularLocation>
        <location evidence="2">Cell membrane</location>
        <topology evidence="2">Multi-pass membrane protein</topology>
    </subcellularLocation>
</comment>
<dbReference type="InterPro" id="IPR016174">
    <property type="entry name" value="Di-haem_cyt_TM"/>
</dbReference>
<dbReference type="SUPFAM" id="SSF81342">
    <property type="entry name" value="Transmembrane di-heme cytochromes"/>
    <property type="match status" value="1"/>
</dbReference>
<dbReference type="GO" id="GO:0008863">
    <property type="term" value="F:formate dehydrogenase (NAD+) activity"/>
    <property type="evidence" value="ECO:0007669"/>
    <property type="project" value="InterPro"/>
</dbReference>
<keyword evidence="11" id="KW-0408">Iron</keyword>
<protein>
    <submittedName>
        <fullName evidence="15">Formate dehydrogenase subunit gamma</fullName>
    </submittedName>
</protein>
<dbReference type="GO" id="GO:0009061">
    <property type="term" value="P:anaerobic respiration"/>
    <property type="evidence" value="ECO:0007669"/>
    <property type="project" value="TreeGrafter"/>
</dbReference>
<dbReference type="Proteomes" id="UP000243426">
    <property type="component" value="Chromosome I"/>
</dbReference>
<dbReference type="EMBL" id="LT629748">
    <property type="protein sequence ID" value="SDS93230.1"/>
    <property type="molecule type" value="Genomic_DNA"/>
</dbReference>
<dbReference type="GO" id="GO:0015944">
    <property type="term" value="P:formate oxidation"/>
    <property type="evidence" value="ECO:0007669"/>
    <property type="project" value="UniProtKB-ARBA"/>
</dbReference>
<evidence type="ECO:0000313" key="16">
    <source>
        <dbReference type="Proteomes" id="UP000243426"/>
    </source>
</evidence>
<feature type="transmembrane region" description="Helical" evidence="13">
    <location>
        <begin position="55"/>
        <end position="73"/>
    </location>
</feature>
<dbReference type="InterPro" id="IPR006471">
    <property type="entry name" value="Formate_DH_gsu"/>
</dbReference>
<sequence length="214" mass="24494">MNKRTSLLRTPYTVRICHWLMVICFFFVAMSGLSWFFPSLNWLNNLLGGPQLARILHPFLGVAIFVFLLYMFFRLVGHNLPEKGDGKWFANVGKVAKGEHVEELDTGKYNAGQKLLFWGIMGLISVLLISGVVIWRPWFAPLFSIPLIRIGLFVHALAGVLLMLLIIGHIYLAFWVKGSVDSMSSGYVSRKWARTHHPRWYRQVTGDSARKERS</sequence>
<comment type="cofactor">
    <cofactor evidence="1">
        <name>heme</name>
        <dbReference type="ChEBI" id="CHEBI:30413"/>
    </cofactor>
</comment>
<evidence type="ECO:0000256" key="2">
    <source>
        <dbReference type="ARBA" id="ARBA00004651"/>
    </source>
</evidence>
<keyword evidence="6" id="KW-0349">Heme</keyword>
<dbReference type="GO" id="GO:0036397">
    <property type="term" value="F:formate dehydrogenase (quinone) activity"/>
    <property type="evidence" value="ECO:0007669"/>
    <property type="project" value="TreeGrafter"/>
</dbReference>
<keyword evidence="12 13" id="KW-0472">Membrane</keyword>
<evidence type="ECO:0000256" key="12">
    <source>
        <dbReference type="ARBA" id="ARBA00023136"/>
    </source>
</evidence>
<feature type="domain" description="Cytochrome b561 bacterial/Ni-hydrogenase" evidence="14">
    <location>
        <begin position="11"/>
        <end position="183"/>
    </location>
</feature>
<dbReference type="InterPro" id="IPR051817">
    <property type="entry name" value="FDH_cytochrome_b556_subunit"/>
</dbReference>
<dbReference type="InterPro" id="IPR011577">
    <property type="entry name" value="Cyt_b561_bac/Ni-Hgenase"/>
</dbReference>
<gene>
    <name evidence="15" type="ORF">SAMN05216198_3183</name>
</gene>
<evidence type="ECO:0000256" key="3">
    <source>
        <dbReference type="ARBA" id="ARBA00010747"/>
    </source>
</evidence>
<dbReference type="NCBIfam" id="TIGR01583">
    <property type="entry name" value="formate-DH-gamm"/>
    <property type="match status" value="1"/>
</dbReference>
<evidence type="ECO:0000256" key="10">
    <source>
        <dbReference type="ARBA" id="ARBA00022989"/>
    </source>
</evidence>
<comment type="similarity">
    <text evidence="3">Belongs to the formate dehydrogenase gamma subunit family.</text>
</comment>